<name>A0A158CL92_9BURK</name>
<keyword evidence="2" id="KW-1185">Reference proteome</keyword>
<dbReference type="EMBL" id="FCNX02000011">
    <property type="protein sequence ID" value="SAK83134.1"/>
    <property type="molecule type" value="Genomic_DNA"/>
</dbReference>
<dbReference type="AlphaFoldDB" id="A0A158CL92"/>
<evidence type="ECO:0008006" key="3">
    <source>
        <dbReference type="Google" id="ProtNLM"/>
    </source>
</evidence>
<dbReference type="RefSeq" id="WP_061136397.1">
    <property type="nucleotide sequence ID" value="NZ_FCNX02000011.1"/>
</dbReference>
<accession>A0A158CL92</accession>
<evidence type="ECO:0000313" key="1">
    <source>
        <dbReference type="EMBL" id="SAK83134.1"/>
    </source>
</evidence>
<dbReference type="OrthoDB" id="1550603at2"/>
<dbReference type="Proteomes" id="UP000054903">
    <property type="component" value="Unassembled WGS sequence"/>
</dbReference>
<protein>
    <recommendedName>
        <fullName evidence="3">Nucleotidyl transferase AbiEii/AbiGii toxin family protein</fullName>
    </recommendedName>
</protein>
<proteinExistence type="predicted"/>
<dbReference type="Pfam" id="PF08843">
    <property type="entry name" value="AbiEii"/>
    <property type="match status" value="1"/>
</dbReference>
<dbReference type="Gene3D" id="3.10.450.620">
    <property type="entry name" value="JHP933, nucleotidyltransferase-like core domain"/>
    <property type="match status" value="1"/>
</dbReference>
<dbReference type="STRING" id="1777138.AWB77_04248"/>
<dbReference type="InterPro" id="IPR014942">
    <property type="entry name" value="AbiEii"/>
</dbReference>
<evidence type="ECO:0000313" key="2">
    <source>
        <dbReference type="Proteomes" id="UP000054903"/>
    </source>
</evidence>
<reference evidence="1" key="1">
    <citation type="submission" date="2016-01" db="EMBL/GenBank/DDBJ databases">
        <authorList>
            <person name="Peeters C."/>
        </authorList>
    </citation>
    <scope>NUCLEOTIDE SEQUENCE</scope>
    <source>
        <strain evidence="1">LMG 29320</strain>
    </source>
</reference>
<organism evidence="1 2">
    <name type="scientific">Caballeronia fortuita</name>
    <dbReference type="NCBI Taxonomy" id="1777138"/>
    <lineage>
        <taxon>Bacteria</taxon>
        <taxon>Pseudomonadati</taxon>
        <taxon>Pseudomonadota</taxon>
        <taxon>Betaproteobacteria</taxon>
        <taxon>Burkholderiales</taxon>
        <taxon>Burkholderiaceae</taxon>
        <taxon>Caballeronia</taxon>
    </lineage>
</organism>
<comment type="caution">
    <text evidence="1">The sequence shown here is derived from an EMBL/GenBank/DDBJ whole genome shotgun (WGS) entry which is preliminary data.</text>
</comment>
<sequence>MNDQYLETVRLMLAITPDVFDTPHFAMKGGTAINMFVQDLPRLSVDIDVVMRDHGPDRKQALSIINDELIRVKMAVERQGHTVSVATASGRHLGDDVKLTVSSANAQVKVEVNYVFRGTLTPTVMRSVVPRAQSMFRVDFEVPTLSDAELYGSKLVAALDRQHPRDIFDVQHMYDATGLHEDFVTAFVGYLAGHNRPVHEVLFAQPRSLENEYEAGFVGMTVDPVSLDLLTDVQTRLHHDLPRALTPEQRAFLISLVQLNAEWSLMPYDHLSDLPAIRWKMENLSKLRSRDSSRFAQQAALLQQGFDALG</sequence>
<gene>
    <name evidence="1" type="ORF">AWB77_04248</name>
</gene>